<organism evidence="1">
    <name type="scientific">Cyprideis torosa</name>
    <dbReference type="NCBI Taxonomy" id="163714"/>
    <lineage>
        <taxon>Eukaryota</taxon>
        <taxon>Metazoa</taxon>
        <taxon>Ecdysozoa</taxon>
        <taxon>Arthropoda</taxon>
        <taxon>Crustacea</taxon>
        <taxon>Oligostraca</taxon>
        <taxon>Ostracoda</taxon>
        <taxon>Podocopa</taxon>
        <taxon>Podocopida</taxon>
        <taxon>Cytherocopina</taxon>
        <taxon>Cytheroidea</taxon>
        <taxon>Cytherideidae</taxon>
        <taxon>Cyprideis</taxon>
    </lineage>
</organism>
<sequence>MQRTEGQGVIAAMLTVQAPPSRNSRPQLRTMATSNKTETTPLLLTEIRDKFQTLKYKLLDDTPCLMELDYTGNIYVHKNGLLSKDDVMKRLSERPNWNRDEKVLSTTLRGSGSGEYKFYLCYVPTDFVESREKLDSLLADEWEFAEPADNVLEPSEIGTVDKIYFTEALERFHGEIWFVEDPSKPDVPAADDKLLQKSLFDLFGPAEGDDDDGRVSFRNFRQLFFDGNDMYGTAERGDRYFVFYYQTG</sequence>
<name>A0A7R8W899_9CRUS</name>
<dbReference type="OrthoDB" id="10012661at2759"/>
<accession>A0A7R8W899</accession>
<dbReference type="AlphaFoldDB" id="A0A7R8W899"/>
<reference evidence="1" key="1">
    <citation type="submission" date="2020-11" db="EMBL/GenBank/DDBJ databases">
        <authorList>
            <person name="Tran Van P."/>
        </authorList>
    </citation>
    <scope>NUCLEOTIDE SEQUENCE</scope>
</reference>
<proteinExistence type="predicted"/>
<dbReference type="EMBL" id="OB660778">
    <property type="protein sequence ID" value="CAD7226222.1"/>
    <property type="molecule type" value="Genomic_DNA"/>
</dbReference>
<evidence type="ECO:0000313" key="1">
    <source>
        <dbReference type="EMBL" id="CAD7226222.1"/>
    </source>
</evidence>
<gene>
    <name evidence="1" type="ORF">CTOB1V02_LOCUS4145</name>
</gene>
<protein>
    <submittedName>
        <fullName evidence="1">Uncharacterized protein</fullName>
    </submittedName>
</protein>